<dbReference type="EMBL" id="BAABKC010000149">
    <property type="protein sequence ID" value="GAA5082519.1"/>
    <property type="molecule type" value="Genomic_DNA"/>
</dbReference>
<name>A0ABP9LTH4_9ACTN</name>
<sequence>MKIALARPRTAPGTGYRAAHTVVTHGPALLGHVSRSGDPAPEVYRDGVTGLPRGLRLVYPPEVYESDGGSGLSG</sequence>
<organism evidence="1 2">
    <name type="scientific">Streptomyces similanensis</name>
    <dbReference type="NCBI Taxonomy" id="1274988"/>
    <lineage>
        <taxon>Bacteria</taxon>
        <taxon>Bacillati</taxon>
        <taxon>Actinomycetota</taxon>
        <taxon>Actinomycetes</taxon>
        <taxon>Kitasatosporales</taxon>
        <taxon>Streptomycetaceae</taxon>
        <taxon>Streptomyces</taxon>
    </lineage>
</organism>
<protein>
    <submittedName>
        <fullName evidence="1">Uncharacterized protein</fullName>
    </submittedName>
</protein>
<gene>
    <name evidence="1" type="ORF">GCM10023336_77400</name>
</gene>
<keyword evidence="2" id="KW-1185">Reference proteome</keyword>
<proteinExistence type="predicted"/>
<accession>A0ABP9LTH4</accession>
<evidence type="ECO:0000313" key="1">
    <source>
        <dbReference type="EMBL" id="GAA5082519.1"/>
    </source>
</evidence>
<dbReference type="Proteomes" id="UP001500124">
    <property type="component" value="Unassembled WGS sequence"/>
</dbReference>
<reference evidence="2" key="1">
    <citation type="journal article" date="2019" name="Int. J. Syst. Evol. Microbiol.">
        <title>The Global Catalogue of Microorganisms (GCM) 10K type strain sequencing project: providing services to taxonomists for standard genome sequencing and annotation.</title>
        <authorList>
            <consortium name="The Broad Institute Genomics Platform"/>
            <consortium name="The Broad Institute Genome Sequencing Center for Infectious Disease"/>
            <person name="Wu L."/>
            <person name="Ma J."/>
        </authorList>
    </citation>
    <scope>NUCLEOTIDE SEQUENCE [LARGE SCALE GENOMIC DNA]</scope>
    <source>
        <strain evidence="2">JCM 18410</strain>
    </source>
</reference>
<evidence type="ECO:0000313" key="2">
    <source>
        <dbReference type="Proteomes" id="UP001500124"/>
    </source>
</evidence>
<comment type="caution">
    <text evidence="1">The sequence shown here is derived from an EMBL/GenBank/DDBJ whole genome shotgun (WGS) entry which is preliminary data.</text>
</comment>